<keyword evidence="12" id="KW-1185">Reference proteome</keyword>
<dbReference type="PANTHER" id="PTHR46539">
    <property type="entry name" value="E3 UBIQUITIN-PROTEIN LIGASE ATL42"/>
    <property type="match status" value="1"/>
</dbReference>
<name>A0AAV7DUY6_ARIFI</name>
<comment type="caution">
    <text evidence="11">The sequence shown here is derived from an EMBL/GenBank/DDBJ whole genome shotgun (WGS) entry which is preliminary data.</text>
</comment>
<dbReference type="AlphaFoldDB" id="A0AAV7DUY6"/>
<dbReference type="Pfam" id="PF13639">
    <property type="entry name" value="zf-RING_2"/>
    <property type="match status" value="1"/>
</dbReference>
<dbReference type="Proteomes" id="UP000825729">
    <property type="component" value="Unassembled WGS sequence"/>
</dbReference>
<evidence type="ECO:0000256" key="3">
    <source>
        <dbReference type="ARBA" id="ARBA00022723"/>
    </source>
</evidence>
<keyword evidence="6 9" id="KW-1133">Transmembrane helix</keyword>
<dbReference type="Gene3D" id="3.30.40.10">
    <property type="entry name" value="Zinc/RING finger domain, C3HC4 (zinc finger)"/>
    <property type="match status" value="1"/>
</dbReference>
<feature type="domain" description="RING-type" evidence="10">
    <location>
        <begin position="74"/>
        <end position="116"/>
    </location>
</feature>
<reference evidence="11 12" key="1">
    <citation type="submission" date="2021-07" db="EMBL/GenBank/DDBJ databases">
        <title>The Aristolochia fimbriata genome: insights into angiosperm evolution, floral development and chemical biosynthesis.</title>
        <authorList>
            <person name="Jiao Y."/>
        </authorList>
    </citation>
    <scope>NUCLEOTIDE SEQUENCE [LARGE SCALE GENOMIC DNA]</scope>
    <source>
        <strain evidence="11">IBCAS-2021</strain>
        <tissue evidence="11">Leaf</tissue>
    </source>
</reference>
<evidence type="ECO:0000256" key="9">
    <source>
        <dbReference type="SAM" id="Phobius"/>
    </source>
</evidence>
<keyword evidence="3" id="KW-0479">Metal-binding</keyword>
<dbReference type="SMART" id="SM00184">
    <property type="entry name" value="RING"/>
    <property type="match status" value="1"/>
</dbReference>
<evidence type="ECO:0000256" key="2">
    <source>
        <dbReference type="ARBA" id="ARBA00022692"/>
    </source>
</evidence>
<sequence length="142" mass="15593">MLFPRIFVAIVLPFTGTCAVFAVYMCLVYCAMRIRRREEEAAASEMKNTSKGLQRSELDKLPVTVAGDEKDWECSVCLESIEKGQKTRVLPLCKHSFHAPCVDRWLAGNAVCPICRTSLQPPKATTAAVAPVVVLSGSDENC</sequence>
<dbReference type="PANTHER" id="PTHR46539:SF1">
    <property type="entry name" value="E3 UBIQUITIN-PROTEIN LIGASE ATL42"/>
    <property type="match status" value="1"/>
</dbReference>
<evidence type="ECO:0000313" key="12">
    <source>
        <dbReference type="Proteomes" id="UP000825729"/>
    </source>
</evidence>
<keyword evidence="5" id="KW-0862">Zinc</keyword>
<dbReference type="InterPro" id="IPR013083">
    <property type="entry name" value="Znf_RING/FYVE/PHD"/>
</dbReference>
<keyword evidence="2 9" id="KW-0812">Transmembrane</keyword>
<evidence type="ECO:0000259" key="10">
    <source>
        <dbReference type="PROSITE" id="PS50089"/>
    </source>
</evidence>
<organism evidence="11 12">
    <name type="scientific">Aristolochia fimbriata</name>
    <name type="common">White veined hardy Dutchman's pipe vine</name>
    <dbReference type="NCBI Taxonomy" id="158543"/>
    <lineage>
        <taxon>Eukaryota</taxon>
        <taxon>Viridiplantae</taxon>
        <taxon>Streptophyta</taxon>
        <taxon>Embryophyta</taxon>
        <taxon>Tracheophyta</taxon>
        <taxon>Spermatophyta</taxon>
        <taxon>Magnoliopsida</taxon>
        <taxon>Magnoliidae</taxon>
        <taxon>Piperales</taxon>
        <taxon>Aristolochiaceae</taxon>
        <taxon>Aristolochia</taxon>
    </lineage>
</organism>
<evidence type="ECO:0000256" key="6">
    <source>
        <dbReference type="ARBA" id="ARBA00022989"/>
    </source>
</evidence>
<evidence type="ECO:0000256" key="1">
    <source>
        <dbReference type="ARBA" id="ARBA00004370"/>
    </source>
</evidence>
<evidence type="ECO:0000313" key="11">
    <source>
        <dbReference type="EMBL" id="KAG9439780.1"/>
    </source>
</evidence>
<dbReference type="GO" id="GO:0008270">
    <property type="term" value="F:zinc ion binding"/>
    <property type="evidence" value="ECO:0007669"/>
    <property type="project" value="UniProtKB-KW"/>
</dbReference>
<evidence type="ECO:0000256" key="4">
    <source>
        <dbReference type="ARBA" id="ARBA00022771"/>
    </source>
</evidence>
<protein>
    <recommendedName>
        <fullName evidence="10">RING-type domain-containing protein</fullName>
    </recommendedName>
</protein>
<evidence type="ECO:0000256" key="7">
    <source>
        <dbReference type="ARBA" id="ARBA00023136"/>
    </source>
</evidence>
<proteinExistence type="predicted"/>
<keyword evidence="4 8" id="KW-0863">Zinc-finger</keyword>
<accession>A0AAV7DUY6</accession>
<comment type="subcellular location">
    <subcellularLocation>
        <location evidence="1">Membrane</location>
    </subcellularLocation>
</comment>
<keyword evidence="7 9" id="KW-0472">Membrane</keyword>
<feature type="transmembrane region" description="Helical" evidence="9">
    <location>
        <begin position="6"/>
        <end position="30"/>
    </location>
</feature>
<gene>
    <name evidence="11" type="ORF">H6P81_019945</name>
</gene>
<dbReference type="EMBL" id="JAINDJ010000008">
    <property type="protein sequence ID" value="KAG9439780.1"/>
    <property type="molecule type" value="Genomic_DNA"/>
</dbReference>
<dbReference type="InterPro" id="IPR001841">
    <property type="entry name" value="Znf_RING"/>
</dbReference>
<dbReference type="GO" id="GO:0016020">
    <property type="term" value="C:membrane"/>
    <property type="evidence" value="ECO:0007669"/>
    <property type="project" value="UniProtKB-SubCell"/>
</dbReference>
<evidence type="ECO:0000256" key="5">
    <source>
        <dbReference type="ARBA" id="ARBA00022833"/>
    </source>
</evidence>
<dbReference type="SUPFAM" id="SSF57850">
    <property type="entry name" value="RING/U-box"/>
    <property type="match status" value="1"/>
</dbReference>
<dbReference type="PROSITE" id="PS50089">
    <property type="entry name" value="ZF_RING_2"/>
    <property type="match status" value="1"/>
</dbReference>
<evidence type="ECO:0000256" key="8">
    <source>
        <dbReference type="PROSITE-ProRule" id="PRU00175"/>
    </source>
</evidence>